<evidence type="ECO:0000313" key="9">
    <source>
        <dbReference type="Proteomes" id="UP000201659"/>
    </source>
</evidence>
<protein>
    <recommendedName>
        <fullName evidence="3">Core protein VP7</fullName>
    </recommendedName>
</protein>
<dbReference type="OrthoDB" id="10258at10239"/>
<keyword evidence="5" id="KW-1152">Outer capsid protein</keyword>
<dbReference type="RefSeq" id="YP_460044.1">
    <property type="nucleotide sequence ID" value="NC_007754.1"/>
</dbReference>
<dbReference type="SMR" id="Q2Q1D8"/>
<dbReference type="Proteomes" id="UP000201659">
    <property type="component" value="Genome"/>
</dbReference>
<dbReference type="GO" id="GO:0039624">
    <property type="term" value="C:viral outer capsid"/>
    <property type="evidence" value="ECO:0007669"/>
    <property type="project" value="UniProtKB-KW"/>
</dbReference>
<dbReference type="KEGG" id="vg:5076737"/>
<dbReference type="SUPFAM" id="SSF48345">
    <property type="entry name" value="A virus capsid protein alpha-helical domain"/>
    <property type="match status" value="1"/>
</dbReference>
<comment type="similarity">
    <text evidence="2">Belongs to the orbivirus VP7 family.</text>
</comment>
<dbReference type="Gene3D" id="1.10.250.10">
    <property type="entry name" value="Bluetongue Virus 10, subunit 1, domain 1"/>
    <property type="match status" value="1"/>
</dbReference>
<dbReference type="Gene3D" id="1.10.170.10">
    <property type="entry name" value="Bluetongue Virus 10, subunit 1, domain 3"/>
    <property type="match status" value="1"/>
</dbReference>
<keyword evidence="4" id="KW-0167">Capsid protein</keyword>
<sequence>MGGIYARTFCYLECLASNRDPRARRTFLPSDGFPLFVTRFNATTNRPITQTPSTPEEHRACFYAALDLLIGATGINFNYRLPEYSPNVQVLSILARDDLPYTSEAFIRATRITNETAAGQSTRRFNLPWPDVNFIYPPATPYRTVDDQPQPMVIGPQDMEITLNVNEDVEITDIVMPNYPDVINTCFVWYTLSHYRGAAGALVEGSQQCSVTAGDEEAESGVEIIVPAGTAIRVSNTSAVYAGMIHFNIRWFTRAQPSEDLYDTMRVDFAASYSFHSEQWYNLRSYLLRLIGLPPHIPPNDPIRVPNRVLMLALISRLQDVYVAHSPIDIVAQQEGNGQAGLPDAALEALRRV</sequence>
<accession>Q2Q1D8</accession>
<dbReference type="InterPro" id="IPR008935">
    <property type="entry name" value="Virus_capsid_a-hlx_vir"/>
</dbReference>
<evidence type="ECO:0000256" key="1">
    <source>
        <dbReference type="ARBA" id="ARBA00004328"/>
    </source>
</evidence>
<dbReference type="PRINTS" id="PR00903">
    <property type="entry name" value="VP7CAPSID"/>
</dbReference>
<dbReference type="InterPro" id="IPR001803">
    <property type="entry name" value="Orbi_VP7_capsid"/>
</dbReference>
<dbReference type="InterPro" id="IPR023178">
    <property type="entry name" value="Orbi_VP7_capsid_C"/>
</dbReference>
<keyword evidence="7" id="KW-0325">Glycoprotein</keyword>
<reference evidence="8 9" key="1">
    <citation type="journal article" date="2009" name="Virology">
        <title>Peruvian horse sickness virus and Yunnan orbivirus, isolated from vertebrates and mosquitoes in Peru and Australia.</title>
        <authorList>
            <person name="Attoui H."/>
            <person name="Mendez-Lopez M.R."/>
            <person name="Rao S."/>
            <person name="Hurtado-Alendes A."/>
            <person name="Lizaraso-Caparo F."/>
            <person name="Jaafar F.M."/>
            <person name="Samuel A.R."/>
            <person name="Belhouchet M."/>
            <person name="Pritchard L.I."/>
            <person name="Melville L."/>
            <person name="Weir R.P."/>
            <person name="Hyatt A.D."/>
            <person name="Davis S.S."/>
            <person name="Lunt R."/>
            <person name="Calisher C.H."/>
            <person name="Tesh R.B."/>
            <person name="Fujita R."/>
            <person name="Mertens P.P."/>
        </authorList>
    </citation>
    <scope>NUCLEOTIDE SEQUENCE [LARGE SCALE GENOMIC DNA]</scope>
</reference>
<name>Q2Q1D8_9REOV</name>
<evidence type="ECO:0000256" key="5">
    <source>
        <dbReference type="ARBA" id="ARBA00022770"/>
    </source>
</evidence>
<dbReference type="EMBL" id="DQ248063">
    <property type="protein sequence ID" value="ABB72776.1"/>
    <property type="molecule type" value="Genomic_RNA"/>
</dbReference>
<evidence type="ECO:0000313" key="8">
    <source>
        <dbReference type="EMBL" id="ABB72776.1"/>
    </source>
</evidence>
<evidence type="ECO:0000256" key="4">
    <source>
        <dbReference type="ARBA" id="ARBA00022561"/>
    </source>
</evidence>
<comment type="subcellular location">
    <subcellularLocation>
        <location evidence="1">Virion</location>
    </subcellularLocation>
</comment>
<evidence type="ECO:0000256" key="2">
    <source>
        <dbReference type="ARBA" id="ARBA00009906"/>
    </source>
</evidence>
<keyword evidence="6" id="KW-0946">Virion</keyword>
<evidence type="ECO:0000256" key="6">
    <source>
        <dbReference type="ARBA" id="ARBA00022844"/>
    </source>
</evidence>
<evidence type="ECO:0000256" key="7">
    <source>
        <dbReference type="ARBA" id="ARBA00023180"/>
    </source>
</evidence>
<organism evidence="8 9">
    <name type="scientific">Peruvian horse sickness virus</name>
    <dbReference type="NCBI Taxonomy" id="356862"/>
    <lineage>
        <taxon>Viruses</taxon>
        <taxon>Riboviria</taxon>
        <taxon>Orthornavirae</taxon>
        <taxon>Duplornaviricota</taxon>
        <taxon>Resentoviricetes</taxon>
        <taxon>Reovirales</taxon>
        <taxon>Sedoreoviridae</taxon>
        <taxon>Orbivirus</taxon>
        <taxon>Orbivirus gammaequi</taxon>
    </lineage>
</organism>
<proteinExistence type="inferred from homology"/>
<dbReference type="GeneID" id="5076737"/>
<dbReference type="Pfam" id="PF00897">
    <property type="entry name" value="Orbi_VP7"/>
    <property type="match status" value="1"/>
</dbReference>
<evidence type="ECO:0000256" key="3">
    <source>
        <dbReference type="ARBA" id="ARBA00021788"/>
    </source>
</evidence>
<dbReference type="Gene3D" id="2.60.120.170">
    <property type="match status" value="1"/>
</dbReference>
<keyword evidence="9" id="KW-1185">Reference proteome</keyword>
<dbReference type="InterPro" id="IPR023176">
    <property type="entry name" value="Orbi_VP7_capsid_N"/>
</dbReference>
<dbReference type="GO" id="GO:0005198">
    <property type="term" value="F:structural molecule activity"/>
    <property type="evidence" value="ECO:0007669"/>
    <property type="project" value="InterPro"/>
</dbReference>